<name>A0AAF0XZB6_DAUCS</name>
<dbReference type="EMBL" id="CP093351">
    <property type="protein sequence ID" value="WOH15594.1"/>
    <property type="molecule type" value="Genomic_DNA"/>
</dbReference>
<dbReference type="PANTHER" id="PTHR15907">
    <property type="entry name" value="DUF614 FAMILY PROTEIN-RELATED"/>
    <property type="match status" value="1"/>
</dbReference>
<dbReference type="Pfam" id="PF04749">
    <property type="entry name" value="PLAC8"/>
    <property type="match status" value="1"/>
</dbReference>
<dbReference type="Proteomes" id="UP000077755">
    <property type="component" value="Chromosome 9"/>
</dbReference>
<protein>
    <submittedName>
        <fullName evidence="1">Uncharacterized protein</fullName>
    </submittedName>
</protein>
<keyword evidence="2" id="KW-1185">Reference proteome</keyword>
<gene>
    <name evidence="1" type="ORF">DCAR_0935136</name>
</gene>
<evidence type="ECO:0000313" key="1">
    <source>
        <dbReference type="EMBL" id="WOH15594.1"/>
    </source>
</evidence>
<reference evidence="1" key="1">
    <citation type="journal article" date="2016" name="Nat. Genet.">
        <title>A high-quality carrot genome assembly provides new insights into carotenoid accumulation and asterid genome evolution.</title>
        <authorList>
            <person name="Iorizzo M."/>
            <person name="Ellison S."/>
            <person name="Senalik D."/>
            <person name="Zeng P."/>
            <person name="Satapoomin P."/>
            <person name="Huang J."/>
            <person name="Bowman M."/>
            <person name="Iovene M."/>
            <person name="Sanseverino W."/>
            <person name="Cavagnaro P."/>
            <person name="Yildiz M."/>
            <person name="Macko-Podgorni A."/>
            <person name="Moranska E."/>
            <person name="Grzebelus E."/>
            <person name="Grzebelus D."/>
            <person name="Ashrafi H."/>
            <person name="Zheng Z."/>
            <person name="Cheng S."/>
            <person name="Spooner D."/>
            <person name="Van Deynze A."/>
            <person name="Simon P."/>
        </authorList>
    </citation>
    <scope>NUCLEOTIDE SEQUENCE</scope>
    <source>
        <tissue evidence="1">Leaf</tissue>
    </source>
</reference>
<accession>A0AAF0XZB6</accession>
<reference evidence="1" key="2">
    <citation type="submission" date="2022-03" db="EMBL/GenBank/DDBJ databases">
        <title>Draft title - Genomic analysis of global carrot germplasm unveils the trajectory of domestication and the origin of high carotenoid orange carrot.</title>
        <authorList>
            <person name="Iorizzo M."/>
            <person name="Ellison S."/>
            <person name="Senalik D."/>
            <person name="Macko-Podgorni A."/>
            <person name="Grzebelus D."/>
            <person name="Bostan H."/>
            <person name="Rolling W."/>
            <person name="Curaba J."/>
            <person name="Simon P."/>
        </authorList>
    </citation>
    <scope>NUCLEOTIDE SEQUENCE</scope>
    <source>
        <tissue evidence="1">Leaf</tissue>
    </source>
</reference>
<dbReference type="NCBIfam" id="TIGR01571">
    <property type="entry name" value="A_thal_Cys_rich"/>
    <property type="match status" value="1"/>
</dbReference>
<proteinExistence type="predicted"/>
<dbReference type="InterPro" id="IPR006461">
    <property type="entry name" value="PLAC_motif_containing"/>
</dbReference>
<evidence type="ECO:0000313" key="2">
    <source>
        <dbReference type="Proteomes" id="UP000077755"/>
    </source>
</evidence>
<organism evidence="1 2">
    <name type="scientific">Daucus carota subsp. sativus</name>
    <name type="common">Carrot</name>
    <dbReference type="NCBI Taxonomy" id="79200"/>
    <lineage>
        <taxon>Eukaryota</taxon>
        <taxon>Viridiplantae</taxon>
        <taxon>Streptophyta</taxon>
        <taxon>Embryophyta</taxon>
        <taxon>Tracheophyta</taxon>
        <taxon>Spermatophyta</taxon>
        <taxon>Magnoliopsida</taxon>
        <taxon>eudicotyledons</taxon>
        <taxon>Gunneridae</taxon>
        <taxon>Pentapetalae</taxon>
        <taxon>asterids</taxon>
        <taxon>campanulids</taxon>
        <taxon>Apiales</taxon>
        <taxon>Apiaceae</taxon>
        <taxon>Apioideae</taxon>
        <taxon>Scandiceae</taxon>
        <taxon>Daucinae</taxon>
        <taxon>Daucus</taxon>
        <taxon>Daucus sect. Daucus</taxon>
    </lineage>
</organism>
<dbReference type="AlphaFoldDB" id="A0AAF0XZB6"/>
<sequence>MQKPKAQMQPRAVGQWTTGLWDCFSDLGNCCLTCFCPCITFGRIAEIVDKGNTSCAAACAVHALIGYWTGCGWIFSCFYRSKMRKEYMLKKSPCGDCLVHFFCGLCALCQEHRELHIRGYDMSLGWKGNMQKQNRGVTTAPKPERGMSR</sequence>